<proteinExistence type="predicted"/>
<name>A0A315XKQ8_9EURY</name>
<keyword evidence="3 5" id="KW-1133">Transmembrane helix</keyword>
<evidence type="ECO:0000256" key="4">
    <source>
        <dbReference type="ARBA" id="ARBA00023136"/>
    </source>
</evidence>
<evidence type="ECO:0000313" key="6">
    <source>
        <dbReference type="EMBL" id="PWB85391.1"/>
    </source>
</evidence>
<gene>
    <name evidence="6" type="ORF">MBBTH_19910</name>
</gene>
<dbReference type="Pfam" id="PF09685">
    <property type="entry name" value="MamF_MmsF"/>
    <property type="match status" value="1"/>
</dbReference>
<evidence type="ECO:0000256" key="3">
    <source>
        <dbReference type="ARBA" id="ARBA00022989"/>
    </source>
</evidence>
<dbReference type="InterPro" id="IPR019109">
    <property type="entry name" value="MamF_MmsF"/>
</dbReference>
<dbReference type="RefSeq" id="WP_116592867.1">
    <property type="nucleotide sequence ID" value="NZ_MZGS01000028.1"/>
</dbReference>
<dbReference type="EMBL" id="MZGS01000028">
    <property type="protein sequence ID" value="PWB85391.1"/>
    <property type="molecule type" value="Genomic_DNA"/>
</dbReference>
<evidence type="ECO:0000256" key="5">
    <source>
        <dbReference type="SAM" id="Phobius"/>
    </source>
</evidence>
<keyword evidence="2 5" id="KW-0812">Transmembrane</keyword>
<keyword evidence="7" id="KW-1185">Reference proteome</keyword>
<comment type="caution">
    <text evidence="6">The sequence shown here is derived from an EMBL/GenBank/DDBJ whole genome shotgun (WGS) entry which is preliminary data.</text>
</comment>
<reference evidence="6 7" key="1">
    <citation type="submission" date="2017-03" db="EMBL/GenBank/DDBJ databases">
        <title>Genome sequence of Methanobrevibacter thaueri.</title>
        <authorList>
            <person name="Poehlein A."/>
            <person name="Seedorf H."/>
            <person name="Daniel R."/>
        </authorList>
    </citation>
    <scope>NUCLEOTIDE SEQUENCE [LARGE SCALE GENOMIC DNA]</scope>
    <source>
        <strain evidence="6 7">DSM 11995</strain>
    </source>
</reference>
<protein>
    <submittedName>
        <fullName evidence="6">Uncharacterized protein</fullName>
    </submittedName>
</protein>
<dbReference type="Proteomes" id="UP000251717">
    <property type="component" value="Unassembled WGS sequence"/>
</dbReference>
<accession>A0A315XKQ8</accession>
<comment type="subcellular location">
    <subcellularLocation>
        <location evidence="1">Membrane</location>
        <topology evidence="1">Multi-pass membrane protein</topology>
    </subcellularLocation>
</comment>
<keyword evidence="4 5" id="KW-0472">Membrane</keyword>
<sequence>METEKILAIIGYILAILFPLIGVIYGLVLYFAKGDDEYVKKHAKYIIIVGVVMMLISVILVSILGVSMLGMAAMS</sequence>
<evidence type="ECO:0000256" key="2">
    <source>
        <dbReference type="ARBA" id="ARBA00022692"/>
    </source>
</evidence>
<evidence type="ECO:0000313" key="7">
    <source>
        <dbReference type="Proteomes" id="UP000251717"/>
    </source>
</evidence>
<feature type="transmembrane region" description="Helical" evidence="5">
    <location>
        <begin position="6"/>
        <end position="32"/>
    </location>
</feature>
<organism evidence="6 7">
    <name type="scientific">Methanobrevibacter thaueri</name>
    <dbReference type="NCBI Taxonomy" id="190975"/>
    <lineage>
        <taxon>Archaea</taxon>
        <taxon>Methanobacteriati</taxon>
        <taxon>Methanobacteriota</taxon>
        <taxon>Methanomada group</taxon>
        <taxon>Methanobacteria</taxon>
        <taxon>Methanobacteriales</taxon>
        <taxon>Methanobacteriaceae</taxon>
        <taxon>Methanobrevibacter</taxon>
    </lineage>
</organism>
<dbReference type="AlphaFoldDB" id="A0A315XKQ8"/>
<feature type="transmembrane region" description="Helical" evidence="5">
    <location>
        <begin position="44"/>
        <end position="73"/>
    </location>
</feature>
<evidence type="ECO:0000256" key="1">
    <source>
        <dbReference type="ARBA" id="ARBA00004141"/>
    </source>
</evidence>